<dbReference type="SMART" id="SM00316">
    <property type="entry name" value="S1"/>
    <property type="match status" value="1"/>
</dbReference>
<proteinExistence type="predicted"/>
<evidence type="ECO:0000313" key="3">
    <source>
        <dbReference type="Proteomes" id="UP000309117"/>
    </source>
</evidence>
<dbReference type="AlphaFoldDB" id="A0A4S2BG97"/>
<dbReference type="InterPro" id="IPR003029">
    <property type="entry name" value="S1_domain"/>
</dbReference>
<dbReference type="Gene3D" id="2.40.50.140">
    <property type="entry name" value="Nucleic acid-binding proteins"/>
    <property type="match status" value="1"/>
</dbReference>
<dbReference type="Pfam" id="PF00575">
    <property type="entry name" value="S1"/>
    <property type="match status" value="1"/>
</dbReference>
<reference evidence="2 3" key="1">
    <citation type="submission" date="2019-04" db="EMBL/GenBank/DDBJ databases">
        <title>Microbes associate with the intestines of laboratory mice.</title>
        <authorList>
            <person name="Navarre W."/>
            <person name="Wong E."/>
            <person name="Huang K."/>
            <person name="Tropini C."/>
            <person name="Ng K."/>
            <person name="Yu B."/>
        </authorList>
    </citation>
    <scope>NUCLEOTIDE SEQUENCE [LARGE SCALE GENOMIC DNA]</scope>
    <source>
        <strain evidence="2 3">NM61_E11</strain>
    </source>
</reference>
<feature type="domain" description="S1 motif" evidence="1">
    <location>
        <begin position="6"/>
        <end position="72"/>
    </location>
</feature>
<dbReference type="InterPro" id="IPR012340">
    <property type="entry name" value="NA-bd_OB-fold"/>
</dbReference>
<evidence type="ECO:0000313" key="2">
    <source>
        <dbReference type="EMBL" id="TGY13135.1"/>
    </source>
</evidence>
<dbReference type="RefSeq" id="WP_135960628.1">
    <property type="nucleotide sequence ID" value="NZ_CAJSYX010000002.1"/>
</dbReference>
<dbReference type="EMBL" id="SRYV01000013">
    <property type="protein sequence ID" value="TGY13135.1"/>
    <property type="molecule type" value="Genomic_DNA"/>
</dbReference>
<dbReference type="PROSITE" id="PS50126">
    <property type="entry name" value="S1"/>
    <property type="match status" value="1"/>
</dbReference>
<accession>A0A4S2BG97</accession>
<evidence type="ECO:0000259" key="1">
    <source>
        <dbReference type="PROSITE" id="PS50126"/>
    </source>
</evidence>
<name>A0A4S2BG97_9LACO</name>
<sequence length="119" mass="13794">MKYQVGERVNGVINNITDLGIFLTLSHRHTGLIHYSDFGDNWLRERNRYQKGQELHVVIVHNRKGKLGLSLKRVNDSELIDPKNQFSKTKEADFAEVLNDTARDAHKEIEKLKKVLNNN</sequence>
<dbReference type="GO" id="GO:0003676">
    <property type="term" value="F:nucleic acid binding"/>
    <property type="evidence" value="ECO:0007669"/>
    <property type="project" value="InterPro"/>
</dbReference>
<organism evidence="2 3">
    <name type="scientific">Lactobacillus intestinalis</name>
    <dbReference type="NCBI Taxonomy" id="151781"/>
    <lineage>
        <taxon>Bacteria</taxon>
        <taxon>Bacillati</taxon>
        <taxon>Bacillota</taxon>
        <taxon>Bacilli</taxon>
        <taxon>Lactobacillales</taxon>
        <taxon>Lactobacillaceae</taxon>
        <taxon>Lactobacillus</taxon>
    </lineage>
</organism>
<dbReference type="SUPFAM" id="SSF50249">
    <property type="entry name" value="Nucleic acid-binding proteins"/>
    <property type="match status" value="1"/>
</dbReference>
<comment type="caution">
    <text evidence="2">The sequence shown here is derived from an EMBL/GenBank/DDBJ whole genome shotgun (WGS) entry which is preliminary data.</text>
</comment>
<gene>
    <name evidence="2" type="ORF">E5351_07705</name>
</gene>
<protein>
    <submittedName>
        <fullName evidence="2">S1 RNA-binding domain-containing protein</fullName>
    </submittedName>
</protein>
<dbReference type="Proteomes" id="UP000309117">
    <property type="component" value="Unassembled WGS sequence"/>
</dbReference>